<dbReference type="SUPFAM" id="SSF88723">
    <property type="entry name" value="PIN domain-like"/>
    <property type="match status" value="1"/>
</dbReference>
<name>A0A450SST2_9GAMM</name>
<gene>
    <name evidence="1" type="ORF">BECKDK2373C_GA0170839_10576</name>
</gene>
<accession>A0A450SST2</accession>
<dbReference type="Gene3D" id="3.40.50.1010">
    <property type="entry name" value="5'-nuclease"/>
    <property type="match status" value="1"/>
</dbReference>
<reference evidence="1" key="1">
    <citation type="submission" date="2019-02" db="EMBL/GenBank/DDBJ databases">
        <authorList>
            <person name="Gruber-Vodicka R. H."/>
            <person name="Seah K. B. B."/>
        </authorList>
    </citation>
    <scope>NUCLEOTIDE SEQUENCE</scope>
    <source>
        <strain evidence="1">BECK_DK161</strain>
    </source>
</reference>
<proteinExistence type="predicted"/>
<evidence type="ECO:0008006" key="2">
    <source>
        <dbReference type="Google" id="ProtNLM"/>
    </source>
</evidence>
<sequence>MRKSSLNSPLFASNLHKFWSRSRFPSRRTPKSDRLLAVITEVVYVLDFSHRAQQDFLCWAEHALTIDTETVADMPRIRTLLNKYRDLPADFADASLVALCERLRITRVASVDADFSIYRVRGRHHFRNLFFE</sequence>
<dbReference type="EMBL" id="CAADEY010000057">
    <property type="protein sequence ID" value="VFJ57040.1"/>
    <property type="molecule type" value="Genomic_DNA"/>
</dbReference>
<organism evidence="1">
    <name type="scientific">Candidatus Kentrum sp. DK</name>
    <dbReference type="NCBI Taxonomy" id="2126562"/>
    <lineage>
        <taxon>Bacteria</taxon>
        <taxon>Pseudomonadati</taxon>
        <taxon>Pseudomonadota</taxon>
        <taxon>Gammaproteobacteria</taxon>
        <taxon>Candidatus Kentrum</taxon>
    </lineage>
</organism>
<dbReference type="InterPro" id="IPR029060">
    <property type="entry name" value="PIN-like_dom_sf"/>
</dbReference>
<dbReference type="AlphaFoldDB" id="A0A450SST2"/>
<protein>
    <recommendedName>
        <fullName evidence="2">PIN domain-containing protein</fullName>
    </recommendedName>
</protein>
<evidence type="ECO:0000313" key="1">
    <source>
        <dbReference type="EMBL" id="VFJ57040.1"/>
    </source>
</evidence>